<gene>
    <name evidence="2" type="ORF">P3T76_007418</name>
</gene>
<comment type="caution">
    <text evidence="2">The sequence shown here is derived from an EMBL/GenBank/DDBJ whole genome shotgun (WGS) entry which is preliminary data.</text>
</comment>
<keyword evidence="3" id="KW-1185">Reference proteome</keyword>
<organism evidence="2 3">
    <name type="scientific">Phytophthora citrophthora</name>
    <dbReference type="NCBI Taxonomy" id="4793"/>
    <lineage>
        <taxon>Eukaryota</taxon>
        <taxon>Sar</taxon>
        <taxon>Stramenopiles</taxon>
        <taxon>Oomycota</taxon>
        <taxon>Peronosporomycetes</taxon>
        <taxon>Peronosporales</taxon>
        <taxon>Peronosporaceae</taxon>
        <taxon>Phytophthora</taxon>
    </lineage>
</organism>
<dbReference type="Proteomes" id="UP001259832">
    <property type="component" value="Unassembled WGS sequence"/>
</dbReference>
<protein>
    <submittedName>
        <fullName evidence="2">Pectin lyase C</fullName>
    </submittedName>
</protein>
<evidence type="ECO:0000313" key="3">
    <source>
        <dbReference type="Proteomes" id="UP001259832"/>
    </source>
</evidence>
<evidence type="ECO:0000256" key="1">
    <source>
        <dbReference type="SAM" id="SignalP"/>
    </source>
</evidence>
<dbReference type="InterPro" id="IPR012334">
    <property type="entry name" value="Pectin_lyas_fold"/>
</dbReference>
<feature type="signal peptide" evidence="1">
    <location>
        <begin position="1"/>
        <end position="23"/>
    </location>
</feature>
<proteinExistence type="predicted"/>
<accession>A0AAD9GMZ5</accession>
<feature type="chain" id="PRO_5042179789" evidence="1">
    <location>
        <begin position="24"/>
        <end position="142"/>
    </location>
</feature>
<dbReference type="EMBL" id="JASMQC010000012">
    <property type="protein sequence ID" value="KAK1941552.1"/>
    <property type="molecule type" value="Genomic_DNA"/>
</dbReference>
<dbReference type="SUPFAM" id="SSF51126">
    <property type="entry name" value="Pectin lyase-like"/>
    <property type="match status" value="1"/>
</dbReference>
<keyword evidence="1" id="KW-0732">Signal</keyword>
<dbReference type="AlphaFoldDB" id="A0AAD9GMZ5"/>
<name>A0AAD9GMZ5_9STRA</name>
<dbReference type="Gene3D" id="2.160.20.10">
    <property type="entry name" value="Single-stranded right-handed beta-helix, Pectin lyase-like"/>
    <property type="match status" value="1"/>
</dbReference>
<keyword evidence="2" id="KW-0456">Lyase</keyword>
<dbReference type="GO" id="GO:0016829">
    <property type="term" value="F:lyase activity"/>
    <property type="evidence" value="ECO:0007669"/>
    <property type="project" value="UniProtKB-KW"/>
</dbReference>
<dbReference type="InterPro" id="IPR011050">
    <property type="entry name" value="Pectin_lyase_fold/virulence"/>
</dbReference>
<evidence type="ECO:0000313" key="2">
    <source>
        <dbReference type="EMBL" id="KAK1941552.1"/>
    </source>
</evidence>
<sequence>MLDFRFVLAFVGAALLLDRLVAAGTVVVGTPTGFAAGTTGGGDVEPVYPTTVKELVTYLSDSEPRVIVLKKEFNFIKSEGSTMEKGCRGKNNANCIAKKYGFKGQDEMLLDTSVRTCDGTHIDITYDNAATKDWKLPVIKIW</sequence>
<reference evidence="2" key="1">
    <citation type="submission" date="2023-08" db="EMBL/GenBank/DDBJ databases">
        <title>Reference Genome Resource for the Citrus Pathogen Phytophthora citrophthora.</title>
        <authorList>
            <person name="Moller H."/>
            <person name="Coetzee B."/>
            <person name="Rose L.J."/>
            <person name="Van Niekerk J.M."/>
        </authorList>
    </citation>
    <scope>NUCLEOTIDE SEQUENCE</scope>
    <source>
        <strain evidence="2">STE-U-9442</strain>
    </source>
</reference>